<dbReference type="Proteomes" id="UP000789405">
    <property type="component" value="Unassembled WGS sequence"/>
</dbReference>
<comment type="caution">
    <text evidence="1">The sequence shown here is derived from an EMBL/GenBank/DDBJ whole genome shotgun (WGS) entry which is preliminary data.</text>
</comment>
<keyword evidence="2" id="KW-1185">Reference proteome</keyword>
<evidence type="ECO:0000313" key="2">
    <source>
        <dbReference type="Proteomes" id="UP000789405"/>
    </source>
</evidence>
<proteinExistence type="predicted"/>
<organism evidence="1 2">
    <name type="scientific">Dentiscutata erythropus</name>
    <dbReference type="NCBI Taxonomy" id="1348616"/>
    <lineage>
        <taxon>Eukaryota</taxon>
        <taxon>Fungi</taxon>
        <taxon>Fungi incertae sedis</taxon>
        <taxon>Mucoromycota</taxon>
        <taxon>Glomeromycotina</taxon>
        <taxon>Glomeromycetes</taxon>
        <taxon>Diversisporales</taxon>
        <taxon>Gigasporaceae</taxon>
        <taxon>Dentiscutata</taxon>
    </lineage>
</organism>
<sequence length="75" mass="8409">MYCLGSKALANNLGENVLSNKNCDKFTSNQLLKTFIKEAKQLSETGSLKTRSIVITARQGLLILKKDDYWLDKSV</sequence>
<evidence type="ECO:0000313" key="1">
    <source>
        <dbReference type="EMBL" id="CAG8569835.1"/>
    </source>
</evidence>
<dbReference type="AlphaFoldDB" id="A0A9N9FXI7"/>
<reference evidence="1" key="1">
    <citation type="submission" date="2021-06" db="EMBL/GenBank/DDBJ databases">
        <authorList>
            <person name="Kallberg Y."/>
            <person name="Tangrot J."/>
            <person name="Rosling A."/>
        </authorList>
    </citation>
    <scope>NUCLEOTIDE SEQUENCE</scope>
    <source>
        <strain evidence="1">MA453B</strain>
    </source>
</reference>
<accession>A0A9N9FXI7</accession>
<dbReference type="EMBL" id="CAJVPY010002717">
    <property type="protein sequence ID" value="CAG8569835.1"/>
    <property type="molecule type" value="Genomic_DNA"/>
</dbReference>
<protein>
    <submittedName>
        <fullName evidence="1">27232_t:CDS:1</fullName>
    </submittedName>
</protein>
<name>A0A9N9FXI7_9GLOM</name>
<gene>
    <name evidence="1" type="ORF">DERYTH_LOCUS6151</name>
</gene>